<comment type="caution">
    <text evidence="2">The sequence shown here is derived from an EMBL/GenBank/DDBJ whole genome shotgun (WGS) entry which is preliminary data.</text>
</comment>
<keyword evidence="3" id="KW-1185">Reference proteome</keyword>
<evidence type="ECO:0000313" key="3">
    <source>
        <dbReference type="Proteomes" id="UP001328107"/>
    </source>
</evidence>
<dbReference type="EMBL" id="BTRK01000002">
    <property type="protein sequence ID" value="GMR34810.1"/>
    <property type="molecule type" value="Genomic_DNA"/>
</dbReference>
<accession>A0AAN4ZBS1</accession>
<proteinExistence type="predicted"/>
<evidence type="ECO:0000256" key="1">
    <source>
        <dbReference type="SAM" id="MobiDB-lite"/>
    </source>
</evidence>
<protein>
    <submittedName>
        <fullName evidence="2">Uncharacterized protein</fullName>
    </submittedName>
</protein>
<dbReference type="Proteomes" id="UP001328107">
    <property type="component" value="Unassembled WGS sequence"/>
</dbReference>
<reference evidence="3" key="1">
    <citation type="submission" date="2022-10" db="EMBL/GenBank/DDBJ databases">
        <title>Genome assembly of Pristionchus species.</title>
        <authorList>
            <person name="Yoshida K."/>
            <person name="Sommer R.J."/>
        </authorList>
    </citation>
    <scope>NUCLEOTIDE SEQUENCE [LARGE SCALE GENOMIC DNA]</scope>
    <source>
        <strain evidence="3">RS5460</strain>
    </source>
</reference>
<dbReference type="AlphaFoldDB" id="A0AAN4ZBS1"/>
<gene>
    <name evidence="2" type="ORF">PMAYCL1PPCAC_05005</name>
</gene>
<evidence type="ECO:0000313" key="2">
    <source>
        <dbReference type="EMBL" id="GMR34810.1"/>
    </source>
</evidence>
<feature type="compositionally biased region" description="Basic and acidic residues" evidence="1">
    <location>
        <begin position="171"/>
        <end position="182"/>
    </location>
</feature>
<sequence length="208" mass="23216">QKGCTMASVSLCWQHREGGEETETPVLIDSFDPPAPRSLSMTTSPVQQPGYSDASGFPMPDEPASDILKNEDTPVESVGKEILPKKAETYMCNVCGENTSSFFTVPEDLSRAREIYENLIDLTETQMNWVEFMVEFKIPAAICTKHSRNPPIDLIYNSVATRSNEMEIEAKSNAEKMDKDQVEQAEVASVTDESHVDEEWMDMPGPSR</sequence>
<organism evidence="2 3">
    <name type="scientific">Pristionchus mayeri</name>
    <dbReference type="NCBI Taxonomy" id="1317129"/>
    <lineage>
        <taxon>Eukaryota</taxon>
        <taxon>Metazoa</taxon>
        <taxon>Ecdysozoa</taxon>
        <taxon>Nematoda</taxon>
        <taxon>Chromadorea</taxon>
        <taxon>Rhabditida</taxon>
        <taxon>Rhabditina</taxon>
        <taxon>Diplogasteromorpha</taxon>
        <taxon>Diplogasteroidea</taxon>
        <taxon>Neodiplogasteridae</taxon>
        <taxon>Pristionchus</taxon>
    </lineage>
</organism>
<feature type="region of interest" description="Disordered" evidence="1">
    <location>
        <begin position="171"/>
        <end position="208"/>
    </location>
</feature>
<name>A0AAN4ZBS1_9BILA</name>
<feature type="non-terminal residue" evidence="2">
    <location>
        <position position="1"/>
    </location>
</feature>